<dbReference type="EMBL" id="BMJO01000002">
    <property type="protein sequence ID" value="GGE50002.1"/>
    <property type="molecule type" value="Genomic_DNA"/>
</dbReference>
<reference evidence="1" key="4">
    <citation type="submission" date="2024-05" db="EMBL/GenBank/DDBJ databases">
        <authorList>
            <person name="Sun Q."/>
            <person name="Zhou Y."/>
        </authorList>
    </citation>
    <scope>NUCLEOTIDE SEQUENCE</scope>
    <source>
        <strain evidence="1">CGMCC 1.15644</strain>
    </source>
</reference>
<dbReference type="InterPro" id="IPR029045">
    <property type="entry name" value="ClpP/crotonase-like_dom_sf"/>
</dbReference>
<dbReference type="Proteomes" id="UP000295684">
    <property type="component" value="Unassembled WGS sequence"/>
</dbReference>
<reference evidence="4" key="2">
    <citation type="journal article" date="2019" name="Int. J. Syst. Evol. Microbiol.">
        <title>The Global Catalogue of Microorganisms (GCM) 10K type strain sequencing project: providing services to taxonomists for standard genome sequencing and annotation.</title>
        <authorList>
            <consortium name="The Broad Institute Genomics Platform"/>
            <consortium name="The Broad Institute Genome Sequencing Center for Infectious Disease"/>
            <person name="Wu L."/>
            <person name="Ma J."/>
        </authorList>
    </citation>
    <scope>NUCLEOTIDE SEQUENCE [LARGE SCALE GENOMIC DNA]</scope>
    <source>
        <strain evidence="4">CGMCC 1.15644</strain>
    </source>
</reference>
<reference evidence="1" key="1">
    <citation type="journal article" date="2014" name="Int. J. Syst. Evol. Microbiol.">
        <title>Complete genome of a new Firmicutes species belonging to the dominant human colonic microbiota ('Ruminococcus bicirculans') reveals two chromosomes and a selective capacity to utilize plant glucans.</title>
        <authorList>
            <consortium name="NISC Comparative Sequencing Program"/>
            <person name="Wegmann U."/>
            <person name="Louis P."/>
            <person name="Goesmann A."/>
            <person name="Henrissat B."/>
            <person name="Duncan S.H."/>
            <person name="Flint H.J."/>
        </authorList>
    </citation>
    <scope>NUCLEOTIDE SEQUENCE</scope>
    <source>
        <strain evidence="1">CGMCC 1.15644</strain>
    </source>
</reference>
<organism evidence="2 3">
    <name type="scientific">Pedobacter psychrotolerans</name>
    <dbReference type="NCBI Taxonomy" id="1843235"/>
    <lineage>
        <taxon>Bacteria</taxon>
        <taxon>Pseudomonadati</taxon>
        <taxon>Bacteroidota</taxon>
        <taxon>Sphingobacteriia</taxon>
        <taxon>Sphingobacteriales</taxon>
        <taxon>Sphingobacteriaceae</taxon>
        <taxon>Pedobacter</taxon>
    </lineage>
</organism>
<dbReference type="Gene3D" id="3.90.226.10">
    <property type="entry name" value="2-enoyl-CoA Hydratase, Chain A, domain 1"/>
    <property type="match status" value="1"/>
</dbReference>
<keyword evidence="4" id="KW-1185">Reference proteome</keyword>
<dbReference type="AlphaFoldDB" id="A0A4R2H472"/>
<protein>
    <submittedName>
        <fullName evidence="2">Uncharacterized protein</fullName>
    </submittedName>
</protein>
<evidence type="ECO:0000313" key="4">
    <source>
        <dbReference type="Proteomes" id="UP000622648"/>
    </source>
</evidence>
<accession>A0A4R2H472</accession>
<name>A0A4R2H472_9SPHI</name>
<evidence type="ECO:0000313" key="2">
    <source>
        <dbReference type="EMBL" id="TCO19943.1"/>
    </source>
</evidence>
<evidence type="ECO:0000313" key="3">
    <source>
        <dbReference type="Proteomes" id="UP000295684"/>
    </source>
</evidence>
<sequence>MQLFRIHPSYRKIKIGQLESYKLVFPSLPDGTEFIGKGIKPDIKEEYTIRDLLKNEDSVLMKAIDELKSNYGGCKSWLLIY</sequence>
<dbReference type="Proteomes" id="UP000622648">
    <property type="component" value="Unassembled WGS sequence"/>
</dbReference>
<dbReference type="SUPFAM" id="SSF52096">
    <property type="entry name" value="ClpP/crotonase"/>
    <property type="match status" value="1"/>
</dbReference>
<proteinExistence type="predicted"/>
<dbReference type="RefSeq" id="WP_132535884.1">
    <property type="nucleotide sequence ID" value="NZ_BMJO01000002.1"/>
</dbReference>
<gene>
    <name evidence="2" type="ORF">EV200_109126</name>
    <name evidence="1" type="ORF">GCM10011413_15280</name>
</gene>
<dbReference type="EMBL" id="SLWO01000009">
    <property type="protein sequence ID" value="TCO19943.1"/>
    <property type="molecule type" value="Genomic_DNA"/>
</dbReference>
<comment type="caution">
    <text evidence="2">The sequence shown here is derived from an EMBL/GenBank/DDBJ whole genome shotgun (WGS) entry which is preliminary data.</text>
</comment>
<evidence type="ECO:0000313" key="1">
    <source>
        <dbReference type="EMBL" id="GGE50002.1"/>
    </source>
</evidence>
<reference evidence="2 3" key="3">
    <citation type="submission" date="2019-03" db="EMBL/GenBank/DDBJ databases">
        <title>Genomic Encyclopedia of Type Strains, Phase IV (KMG-IV): sequencing the most valuable type-strain genomes for metagenomic binning, comparative biology and taxonomic classification.</title>
        <authorList>
            <person name="Goeker M."/>
        </authorList>
    </citation>
    <scope>NUCLEOTIDE SEQUENCE [LARGE SCALE GENOMIC DNA]</scope>
    <source>
        <strain evidence="2 3">DSM 103236</strain>
    </source>
</reference>
<dbReference type="OrthoDB" id="5379939at2"/>